<accession>A0A9W4U6D6</accession>
<gene>
    <name evidence="4" type="ORF">PDIGIT_LOCUS2888</name>
</gene>
<comment type="similarity">
    <text evidence="1">Belongs to the short-chain dehydrogenases/reductases (SDR) family.</text>
</comment>
<keyword evidence="3" id="KW-0560">Oxidoreductase</keyword>
<name>A0A9W4U6D6_9PLEO</name>
<dbReference type="Gene3D" id="3.40.50.720">
    <property type="entry name" value="NAD(P)-binding Rossmann-like Domain"/>
    <property type="match status" value="1"/>
</dbReference>
<dbReference type="AlphaFoldDB" id="A0A9W4U6D6"/>
<dbReference type="PRINTS" id="PR00081">
    <property type="entry name" value="GDHRDH"/>
</dbReference>
<dbReference type="CDD" id="cd05233">
    <property type="entry name" value="SDR_c"/>
    <property type="match status" value="1"/>
</dbReference>
<dbReference type="PROSITE" id="PS00061">
    <property type="entry name" value="ADH_SHORT"/>
    <property type="match status" value="1"/>
</dbReference>
<evidence type="ECO:0000313" key="4">
    <source>
        <dbReference type="EMBL" id="CAI6302444.1"/>
    </source>
</evidence>
<dbReference type="Pfam" id="PF13561">
    <property type="entry name" value="adh_short_C2"/>
    <property type="match status" value="1"/>
</dbReference>
<dbReference type="FunFam" id="3.40.50.720:FF:000084">
    <property type="entry name" value="Short-chain dehydrogenase reductase"/>
    <property type="match status" value="1"/>
</dbReference>
<protein>
    <submittedName>
        <fullName evidence="4">Uncharacterized protein</fullName>
    </submittedName>
</protein>
<dbReference type="EMBL" id="CAOQHR010000002">
    <property type="protein sequence ID" value="CAI6302444.1"/>
    <property type="molecule type" value="Genomic_DNA"/>
</dbReference>
<evidence type="ECO:0000256" key="2">
    <source>
        <dbReference type="ARBA" id="ARBA00022857"/>
    </source>
</evidence>
<evidence type="ECO:0000256" key="1">
    <source>
        <dbReference type="ARBA" id="ARBA00006484"/>
    </source>
</evidence>
<dbReference type="PRINTS" id="PR00080">
    <property type="entry name" value="SDRFAMILY"/>
</dbReference>
<dbReference type="PANTHER" id="PTHR24321">
    <property type="entry name" value="DEHYDROGENASES, SHORT CHAIN"/>
    <property type="match status" value="1"/>
</dbReference>
<keyword evidence="2" id="KW-0521">NADP</keyword>
<sequence>MAVKDRVIVVTGAASGMGLETARLLGGHGAILSLADIQKQPLEAVEQELRESGVRVLASIVDVSNRENVESWISKTVQTFGKLDGAANIAGVFSEQGNIAGVADIDDKDWDFVFSVNVKGLLNCLRAEAPHMNEGSAIVNAASIMGLVGTKNNITYTASKHAVVGMTRALAREMGDRNVRVNCICPGPIDTPMWQGAISKTDWSHLALGRYATPNEVTPLVEFLLTPASSFITGVAMPIDGGWYC</sequence>
<evidence type="ECO:0000256" key="3">
    <source>
        <dbReference type="ARBA" id="ARBA00023002"/>
    </source>
</evidence>
<dbReference type="InterPro" id="IPR020904">
    <property type="entry name" value="Sc_DH/Rdtase_CS"/>
</dbReference>
<dbReference type="SUPFAM" id="SSF51735">
    <property type="entry name" value="NAD(P)-binding Rossmann-fold domains"/>
    <property type="match status" value="1"/>
</dbReference>
<evidence type="ECO:0000313" key="5">
    <source>
        <dbReference type="Proteomes" id="UP001152607"/>
    </source>
</evidence>
<dbReference type="OrthoDB" id="1669814at2759"/>
<dbReference type="Proteomes" id="UP001152607">
    <property type="component" value="Unassembled WGS sequence"/>
</dbReference>
<reference evidence="4" key="1">
    <citation type="submission" date="2023-01" db="EMBL/GenBank/DDBJ databases">
        <authorList>
            <person name="Van Ghelder C."/>
            <person name="Rancurel C."/>
        </authorList>
    </citation>
    <scope>NUCLEOTIDE SEQUENCE</scope>
    <source>
        <strain evidence="4">CNCM I-4278</strain>
    </source>
</reference>
<organism evidence="4 5">
    <name type="scientific">Periconia digitata</name>
    <dbReference type="NCBI Taxonomy" id="1303443"/>
    <lineage>
        <taxon>Eukaryota</taxon>
        <taxon>Fungi</taxon>
        <taxon>Dikarya</taxon>
        <taxon>Ascomycota</taxon>
        <taxon>Pezizomycotina</taxon>
        <taxon>Dothideomycetes</taxon>
        <taxon>Pleosporomycetidae</taxon>
        <taxon>Pleosporales</taxon>
        <taxon>Massarineae</taxon>
        <taxon>Periconiaceae</taxon>
        <taxon>Periconia</taxon>
    </lineage>
</organism>
<proteinExistence type="inferred from homology"/>
<keyword evidence="5" id="KW-1185">Reference proteome</keyword>
<comment type="caution">
    <text evidence="4">The sequence shown here is derived from an EMBL/GenBank/DDBJ whole genome shotgun (WGS) entry which is preliminary data.</text>
</comment>
<dbReference type="InterPro" id="IPR036291">
    <property type="entry name" value="NAD(P)-bd_dom_sf"/>
</dbReference>
<dbReference type="GO" id="GO:0016491">
    <property type="term" value="F:oxidoreductase activity"/>
    <property type="evidence" value="ECO:0007669"/>
    <property type="project" value="UniProtKB-KW"/>
</dbReference>
<dbReference type="PANTHER" id="PTHR24321:SF8">
    <property type="entry name" value="ESTRADIOL 17-BETA-DEHYDROGENASE 8-RELATED"/>
    <property type="match status" value="1"/>
</dbReference>
<dbReference type="InterPro" id="IPR002347">
    <property type="entry name" value="SDR_fam"/>
</dbReference>